<evidence type="ECO:0000313" key="2">
    <source>
        <dbReference type="EMBL" id="MFC4769503.1"/>
    </source>
</evidence>
<keyword evidence="3" id="KW-1185">Reference proteome</keyword>
<dbReference type="EMBL" id="JBHSHC010000132">
    <property type="protein sequence ID" value="MFC4769503.1"/>
    <property type="molecule type" value="Genomic_DNA"/>
</dbReference>
<accession>A0ABV9Q6G9</accession>
<organism evidence="2 3">
    <name type="scientific">Effusibacillus consociatus</name>
    <dbReference type="NCBI Taxonomy" id="1117041"/>
    <lineage>
        <taxon>Bacteria</taxon>
        <taxon>Bacillati</taxon>
        <taxon>Bacillota</taxon>
        <taxon>Bacilli</taxon>
        <taxon>Bacillales</taxon>
        <taxon>Alicyclobacillaceae</taxon>
        <taxon>Effusibacillus</taxon>
    </lineage>
</organism>
<comment type="caution">
    <text evidence="2">The sequence shown here is derived from an EMBL/GenBank/DDBJ whole genome shotgun (WGS) entry which is preliminary data.</text>
</comment>
<keyword evidence="1" id="KW-1133">Transmembrane helix</keyword>
<proteinExistence type="predicted"/>
<keyword evidence="1" id="KW-0812">Transmembrane</keyword>
<dbReference type="RefSeq" id="WP_380028089.1">
    <property type="nucleotide sequence ID" value="NZ_JBHSHC010000132.1"/>
</dbReference>
<evidence type="ECO:0000256" key="1">
    <source>
        <dbReference type="SAM" id="Phobius"/>
    </source>
</evidence>
<sequence length="83" mass="9212">MFPSLSLPVTAGLYGLLQLLVYLMTIAIAWYALGSVKWDLFLRDHRGGPARMLRLLLAIGLGFLIGQFFLQYLSASLLLKNLG</sequence>
<feature type="transmembrane region" description="Helical" evidence="1">
    <location>
        <begin position="53"/>
        <end position="73"/>
    </location>
</feature>
<keyword evidence="1" id="KW-0472">Membrane</keyword>
<dbReference type="Proteomes" id="UP001596002">
    <property type="component" value="Unassembled WGS sequence"/>
</dbReference>
<name>A0ABV9Q6G9_9BACL</name>
<reference evidence="3" key="1">
    <citation type="journal article" date="2019" name="Int. J. Syst. Evol. Microbiol.">
        <title>The Global Catalogue of Microorganisms (GCM) 10K type strain sequencing project: providing services to taxonomists for standard genome sequencing and annotation.</title>
        <authorList>
            <consortium name="The Broad Institute Genomics Platform"/>
            <consortium name="The Broad Institute Genome Sequencing Center for Infectious Disease"/>
            <person name="Wu L."/>
            <person name="Ma J."/>
        </authorList>
    </citation>
    <scope>NUCLEOTIDE SEQUENCE [LARGE SCALE GENOMIC DNA]</scope>
    <source>
        <strain evidence="3">WYCCWR 12678</strain>
    </source>
</reference>
<dbReference type="InterPro" id="IPR009526">
    <property type="entry name" value="DUF1146"/>
</dbReference>
<dbReference type="Pfam" id="PF06612">
    <property type="entry name" value="DUF1146"/>
    <property type="match status" value="1"/>
</dbReference>
<feature type="transmembrane region" description="Helical" evidence="1">
    <location>
        <begin position="12"/>
        <end position="33"/>
    </location>
</feature>
<protein>
    <submittedName>
        <fullName evidence="2">DUF1146 family protein</fullName>
    </submittedName>
</protein>
<evidence type="ECO:0000313" key="3">
    <source>
        <dbReference type="Proteomes" id="UP001596002"/>
    </source>
</evidence>
<gene>
    <name evidence="2" type="ORF">ACFO8Q_19410</name>
</gene>